<dbReference type="Proteomes" id="UP000299290">
    <property type="component" value="Unassembled WGS sequence"/>
</dbReference>
<gene>
    <name evidence="4" type="ORF">SANT12839_056570</name>
    <name evidence="3" type="ORF">SSPO_043840</name>
</gene>
<keyword evidence="2" id="KW-1133">Transmembrane helix</keyword>
<feature type="transmembrane region" description="Helical" evidence="2">
    <location>
        <begin position="48"/>
        <end position="69"/>
    </location>
</feature>
<dbReference type="EMBL" id="BJHV01000001">
    <property type="protein sequence ID" value="GDY44775.1"/>
    <property type="molecule type" value="Genomic_DNA"/>
</dbReference>
<accession>A0A4D4K782</accession>
<proteinExistence type="predicted"/>
<dbReference type="EMBL" id="AP019620">
    <property type="protein sequence ID" value="BBJ41666.1"/>
    <property type="molecule type" value="Genomic_DNA"/>
</dbReference>
<sequence>MFLPTGSAGAQTGGGPVLRGLSEERGGVMDDRSTQETSDDRWTGPDKWQVIIGVLSLLVAIAACVGQFLQ</sequence>
<dbReference type="Proteomes" id="UP000463951">
    <property type="component" value="Chromosome"/>
</dbReference>
<evidence type="ECO:0000313" key="6">
    <source>
        <dbReference type="Proteomes" id="UP000463951"/>
    </source>
</evidence>
<organism evidence="4 5">
    <name type="scientific">Streptomyces antimycoticus</name>
    <dbReference type="NCBI Taxonomy" id="68175"/>
    <lineage>
        <taxon>Bacteria</taxon>
        <taxon>Bacillati</taxon>
        <taxon>Actinomycetota</taxon>
        <taxon>Actinomycetes</taxon>
        <taxon>Kitasatosporales</taxon>
        <taxon>Streptomycetaceae</taxon>
        <taxon>Streptomyces</taxon>
        <taxon>Streptomyces violaceusniger group</taxon>
    </lineage>
</organism>
<keyword evidence="5" id="KW-1185">Reference proteome</keyword>
<evidence type="ECO:0000313" key="5">
    <source>
        <dbReference type="Proteomes" id="UP000299290"/>
    </source>
</evidence>
<protein>
    <submittedName>
        <fullName evidence="4">Uncharacterized protein</fullName>
    </submittedName>
</protein>
<feature type="region of interest" description="Disordered" evidence="1">
    <location>
        <begin position="1"/>
        <end position="44"/>
    </location>
</feature>
<evidence type="ECO:0000256" key="1">
    <source>
        <dbReference type="SAM" id="MobiDB-lite"/>
    </source>
</evidence>
<name>A0A4D4K782_9ACTN</name>
<evidence type="ECO:0000313" key="4">
    <source>
        <dbReference type="EMBL" id="GDY44775.1"/>
    </source>
</evidence>
<reference evidence="5 6" key="1">
    <citation type="journal article" date="2020" name="Int. J. Syst. Evol. Microbiol.">
        <title>Reclassification of Streptomyces castelarensis and Streptomyces sporoclivatus as later heterotypic synonyms of Streptomyces antimycoticus.</title>
        <authorList>
            <person name="Komaki H."/>
            <person name="Tamura T."/>
        </authorList>
    </citation>
    <scope>NUCLEOTIDE SEQUENCE [LARGE SCALE GENOMIC DNA]</scope>
    <source>
        <strain evidence="3 6">NBRC 100767</strain>
        <strain evidence="4 5">NBRC 12839</strain>
    </source>
</reference>
<keyword evidence="2" id="KW-0812">Transmembrane</keyword>
<evidence type="ECO:0000256" key="2">
    <source>
        <dbReference type="SAM" id="Phobius"/>
    </source>
</evidence>
<feature type="compositionally biased region" description="Basic and acidic residues" evidence="1">
    <location>
        <begin position="21"/>
        <end position="44"/>
    </location>
</feature>
<dbReference type="AlphaFoldDB" id="A0A4D4K782"/>
<evidence type="ECO:0000313" key="3">
    <source>
        <dbReference type="EMBL" id="BBJ41666.1"/>
    </source>
</evidence>
<keyword evidence="2" id="KW-0472">Membrane</keyword>